<comment type="subcellular location">
    <subcellularLocation>
        <location evidence="6">Cell membrane</location>
        <topology evidence="6">Multi-pass membrane protein</topology>
    </subcellularLocation>
    <subcellularLocation>
        <location evidence="1">Membrane</location>
        <topology evidence="1">Multi-pass membrane protein</topology>
    </subcellularLocation>
</comment>
<dbReference type="Gene3D" id="1.10.3720.10">
    <property type="entry name" value="MetI-like"/>
    <property type="match status" value="1"/>
</dbReference>
<keyword evidence="2 6" id="KW-0813">Transport</keyword>
<dbReference type="Pfam" id="PF00528">
    <property type="entry name" value="BPD_transp_1"/>
    <property type="match status" value="1"/>
</dbReference>
<evidence type="ECO:0000256" key="5">
    <source>
        <dbReference type="ARBA" id="ARBA00023136"/>
    </source>
</evidence>
<dbReference type="GO" id="GO:0055085">
    <property type="term" value="P:transmembrane transport"/>
    <property type="evidence" value="ECO:0007669"/>
    <property type="project" value="InterPro"/>
</dbReference>
<dbReference type="InterPro" id="IPR051204">
    <property type="entry name" value="ABC_transp_perm/SBD"/>
</dbReference>
<evidence type="ECO:0000259" key="7">
    <source>
        <dbReference type="PROSITE" id="PS50928"/>
    </source>
</evidence>
<keyword evidence="9" id="KW-1185">Reference proteome</keyword>
<evidence type="ECO:0000256" key="2">
    <source>
        <dbReference type="ARBA" id="ARBA00022448"/>
    </source>
</evidence>
<dbReference type="RefSeq" id="WP_091119532.1">
    <property type="nucleotide sequence ID" value="NZ_FOLB01000001.1"/>
</dbReference>
<dbReference type="PANTHER" id="PTHR30177">
    <property type="entry name" value="GLYCINE BETAINE/L-PROLINE TRANSPORT SYSTEM PERMEASE PROTEIN PROW"/>
    <property type="match status" value="1"/>
</dbReference>
<reference evidence="8 9" key="1">
    <citation type="submission" date="2016-10" db="EMBL/GenBank/DDBJ databases">
        <authorList>
            <person name="de Groot N.N."/>
        </authorList>
    </citation>
    <scope>NUCLEOTIDE SEQUENCE [LARGE SCALE GENOMIC DNA]</scope>
    <source>
        <strain evidence="8 9">CGMCC 1.7056</strain>
    </source>
</reference>
<comment type="similarity">
    <text evidence="6">Belongs to the binding-protein-dependent transport system permease family.</text>
</comment>
<dbReference type="SUPFAM" id="SSF161098">
    <property type="entry name" value="MetI-like"/>
    <property type="match status" value="1"/>
</dbReference>
<sequence length="214" mass="22883">MTWARANSDRLVDLMLQHLWLSVVPVVVGFLLALPIGWWASRFARPRAVLLAAGGILYTLPSLPLLVIIPGLIGTSFLDPINVAIVLTLYALALFVRIVADAFAQVSAEVLDSATASGYSWWQRFGGVELPLAGPVLLAGVRVASVSTVSLVTVGALVGVSNLGSLFTEGFQRDFRTEITVGIVLVVILALVLDAVWVLLGRLLMPWTRLRGAG</sequence>
<organism evidence="8 9">
    <name type="scientific">Nocardioides terrae</name>
    <dbReference type="NCBI Taxonomy" id="574651"/>
    <lineage>
        <taxon>Bacteria</taxon>
        <taxon>Bacillati</taxon>
        <taxon>Actinomycetota</taxon>
        <taxon>Actinomycetes</taxon>
        <taxon>Propionibacteriales</taxon>
        <taxon>Nocardioidaceae</taxon>
        <taxon>Nocardioides</taxon>
    </lineage>
</organism>
<feature type="transmembrane region" description="Helical" evidence="6">
    <location>
        <begin position="81"/>
        <end position="100"/>
    </location>
</feature>
<evidence type="ECO:0000256" key="6">
    <source>
        <dbReference type="RuleBase" id="RU363032"/>
    </source>
</evidence>
<name>A0A1I1DV19_9ACTN</name>
<feature type="transmembrane region" description="Helical" evidence="6">
    <location>
        <begin position="20"/>
        <end position="41"/>
    </location>
</feature>
<dbReference type="InterPro" id="IPR035906">
    <property type="entry name" value="MetI-like_sf"/>
</dbReference>
<dbReference type="CDD" id="cd06261">
    <property type="entry name" value="TM_PBP2"/>
    <property type="match status" value="1"/>
</dbReference>
<evidence type="ECO:0000256" key="3">
    <source>
        <dbReference type="ARBA" id="ARBA00022692"/>
    </source>
</evidence>
<accession>A0A1I1DV19</accession>
<keyword evidence="3 6" id="KW-0812">Transmembrane</keyword>
<feature type="domain" description="ABC transmembrane type-1" evidence="7">
    <location>
        <begin position="15"/>
        <end position="197"/>
    </location>
</feature>
<keyword evidence="5 6" id="KW-0472">Membrane</keyword>
<evidence type="ECO:0000313" key="8">
    <source>
        <dbReference type="EMBL" id="SFB76560.1"/>
    </source>
</evidence>
<dbReference type="GO" id="GO:0005886">
    <property type="term" value="C:plasma membrane"/>
    <property type="evidence" value="ECO:0007669"/>
    <property type="project" value="UniProtKB-SubCell"/>
</dbReference>
<dbReference type="STRING" id="574651.SAMN04487968_101397"/>
<feature type="transmembrane region" description="Helical" evidence="6">
    <location>
        <begin position="132"/>
        <end position="159"/>
    </location>
</feature>
<dbReference type="EMBL" id="FOLB01000001">
    <property type="protein sequence ID" value="SFB76560.1"/>
    <property type="molecule type" value="Genomic_DNA"/>
</dbReference>
<keyword evidence="4 6" id="KW-1133">Transmembrane helix</keyword>
<dbReference type="GO" id="GO:0031460">
    <property type="term" value="P:glycine betaine transport"/>
    <property type="evidence" value="ECO:0007669"/>
    <property type="project" value="TreeGrafter"/>
</dbReference>
<evidence type="ECO:0000256" key="4">
    <source>
        <dbReference type="ARBA" id="ARBA00022989"/>
    </source>
</evidence>
<dbReference type="OrthoDB" id="3233284at2"/>
<dbReference type="InterPro" id="IPR000515">
    <property type="entry name" value="MetI-like"/>
</dbReference>
<gene>
    <name evidence="8" type="ORF">SAMN04487968_101397</name>
</gene>
<dbReference type="AlphaFoldDB" id="A0A1I1DV19"/>
<proteinExistence type="inferred from homology"/>
<evidence type="ECO:0000313" key="9">
    <source>
        <dbReference type="Proteomes" id="UP000198832"/>
    </source>
</evidence>
<protein>
    <submittedName>
        <fullName evidence="8">Osmoprotectant transport system permease protein</fullName>
    </submittedName>
</protein>
<dbReference type="Proteomes" id="UP000198832">
    <property type="component" value="Unassembled WGS sequence"/>
</dbReference>
<dbReference type="PANTHER" id="PTHR30177:SF4">
    <property type="entry name" value="OSMOPROTECTANT IMPORT PERMEASE PROTEIN OSMW"/>
    <property type="match status" value="1"/>
</dbReference>
<feature type="transmembrane region" description="Helical" evidence="6">
    <location>
        <begin position="179"/>
        <end position="200"/>
    </location>
</feature>
<evidence type="ECO:0000256" key="1">
    <source>
        <dbReference type="ARBA" id="ARBA00004141"/>
    </source>
</evidence>
<feature type="transmembrane region" description="Helical" evidence="6">
    <location>
        <begin position="48"/>
        <end position="69"/>
    </location>
</feature>
<dbReference type="PROSITE" id="PS50928">
    <property type="entry name" value="ABC_TM1"/>
    <property type="match status" value="1"/>
</dbReference>